<keyword evidence="6 8" id="KW-1133">Transmembrane helix</keyword>
<dbReference type="PANTHER" id="PTHR24221">
    <property type="entry name" value="ATP-BINDING CASSETTE SUB-FAMILY B"/>
    <property type="match status" value="1"/>
</dbReference>
<feature type="domain" description="ABC transmembrane type-1" evidence="10">
    <location>
        <begin position="20"/>
        <end position="309"/>
    </location>
</feature>
<feature type="transmembrane region" description="Helical" evidence="8">
    <location>
        <begin position="166"/>
        <end position="185"/>
    </location>
</feature>
<dbReference type="Pfam" id="PF00005">
    <property type="entry name" value="ABC_tran"/>
    <property type="match status" value="1"/>
</dbReference>
<dbReference type="STRING" id="1867956.BJF95_03505"/>
<dbReference type="EMBL" id="MKIM01000022">
    <property type="protein sequence ID" value="OLP46228.1"/>
    <property type="molecule type" value="Genomic_DNA"/>
</dbReference>
<organism evidence="11 12">
    <name type="scientific">Rhizobium oryziradicis</name>
    <dbReference type="NCBI Taxonomy" id="1867956"/>
    <lineage>
        <taxon>Bacteria</taxon>
        <taxon>Pseudomonadati</taxon>
        <taxon>Pseudomonadota</taxon>
        <taxon>Alphaproteobacteria</taxon>
        <taxon>Hyphomicrobiales</taxon>
        <taxon>Rhizobiaceae</taxon>
        <taxon>Rhizobium/Agrobacterium group</taxon>
        <taxon>Rhizobium</taxon>
    </lineage>
</organism>
<evidence type="ECO:0000256" key="1">
    <source>
        <dbReference type="ARBA" id="ARBA00004651"/>
    </source>
</evidence>
<comment type="subcellular location">
    <subcellularLocation>
        <location evidence="1">Cell membrane</location>
        <topology evidence="1">Multi-pass membrane protein</topology>
    </subcellularLocation>
</comment>
<evidence type="ECO:0000256" key="4">
    <source>
        <dbReference type="ARBA" id="ARBA00022741"/>
    </source>
</evidence>
<evidence type="ECO:0000256" key="6">
    <source>
        <dbReference type="ARBA" id="ARBA00022989"/>
    </source>
</evidence>
<keyword evidence="7 8" id="KW-0472">Membrane</keyword>
<keyword evidence="5" id="KW-0067">ATP-binding</keyword>
<dbReference type="InterPro" id="IPR039421">
    <property type="entry name" value="Type_1_exporter"/>
</dbReference>
<dbReference type="PROSITE" id="PS50893">
    <property type="entry name" value="ABC_TRANSPORTER_2"/>
    <property type="match status" value="1"/>
</dbReference>
<feature type="transmembrane region" description="Helical" evidence="8">
    <location>
        <begin position="42"/>
        <end position="62"/>
    </location>
</feature>
<feature type="transmembrane region" description="Helical" evidence="8">
    <location>
        <begin position="282"/>
        <end position="301"/>
    </location>
</feature>
<dbReference type="InterPro" id="IPR003593">
    <property type="entry name" value="AAA+_ATPase"/>
</dbReference>
<evidence type="ECO:0000313" key="11">
    <source>
        <dbReference type="EMBL" id="OLP46228.1"/>
    </source>
</evidence>
<dbReference type="GO" id="GO:0034040">
    <property type="term" value="F:ATPase-coupled lipid transmembrane transporter activity"/>
    <property type="evidence" value="ECO:0007669"/>
    <property type="project" value="TreeGrafter"/>
</dbReference>
<feature type="transmembrane region" description="Helical" evidence="8">
    <location>
        <begin position="12"/>
        <end position="36"/>
    </location>
</feature>
<dbReference type="PANTHER" id="PTHR24221:SF654">
    <property type="entry name" value="ATP-BINDING CASSETTE SUB-FAMILY B MEMBER 6"/>
    <property type="match status" value="1"/>
</dbReference>
<keyword evidence="4" id="KW-0547">Nucleotide-binding</keyword>
<dbReference type="SMART" id="SM00382">
    <property type="entry name" value="AAA"/>
    <property type="match status" value="1"/>
</dbReference>
<evidence type="ECO:0000256" key="8">
    <source>
        <dbReference type="SAM" id="Phobius"/>
    </source>
</evidence>
<dbReference type="InterPro" id="IPR036640">
    <property type="entry name" value="ABC1_TM_sf"/>
</dbReference>
<dbReference type="Gene3D" id="3.40.50.300">
    <property type="entry name" value="P-loop containing nucleotide triphosphate hydrolases"/>
    <property type="match status" value="1"/>
</dbReference>
<dbReference type="SUPFAM" id="SSF90123">
    <property type="entry name" value="ABC transporter transmembrane region"/>
    <property type="match status" value="1"/>
</dbReference>
<dbReference type="InterPro" id="IPR017871">
    <property type="entry name" value="ABC_transporter-like_CS"/>
</dbReference>
<evidence type="ECO:0000259" key="10">
    <source>
        <dbReference type="PROSITE" id="PS50929"/>
    </source>
</evidence>
<evidence type="ECO:0008006" key="13">
    <source>
        <dbReference type="Google" id="ProtNLM"/>
    </source>
</evidence>
<comment type="similarity">
    <text evidence="2">Belongs to the ABC transporter superfamily.</text>
</comment>
<evidence type="ECO:0000256" key="3">
    <source>
        <dbReference type="ARBA" id="ARBA00022692"/>
    </source>
</evidence>
<dbReference type="InterPro" id="IPR027417">
    <property type="entry name" value="P-loop_NTPase"/>
</dbReference>
<reference evidence="11 12" key="1">
    <citation type="submission" date="2016-09" db="EMBL/GenBank/DDBJ databases">
        <title>Rhizobium oryziradicis sp. nov., isolated from the root of rice.</title>
        <authorList>
            <person name="Zhao J."/>
            <person name="Zhang X."/>
        </authorList>
    </citation>
    <scope>NUCLEOTIDE SEQUENCE [LARGE SCALE GENOMIC DNA]</scope>
    <source>
        <strain evidence="11 12">N19</strain>
    </source>
</reference>
<dbReference type="GO" id="GO:0140359">
    <property type="term" value="F:ABC-type transporter activity"/>
    <property type="evidence" value="ECO:0007669"/>
    <property type="project" value="InterPro"/>
</dbReference>
<evidence type="ECO:0000259" key="9">
    <source>
        <dbReference type="PROSITE" id="PS50893"/>
    </source>
</evidence>
<feature type="domain" description="ABC transporter" evidence="9">
    <location>
        <begin position="345"/>
        <end position="555"/>
    </location>
</feature>
<evidence type="ECO:0000256" key="7">
    <source>
        <dbReference type="ARBA" id="ARBA00023136"/>
    </source>
</evidence>
<dbReference type="GO" id="GO:0005524">
    <property type="term" value="F:ATP binding"/>
    <property type="evidence" value="ECO:0007669"/>
    <property type="project" value="UniProtKB-KW"/>
</dbReference>
<dbReference type="Proteomes" id="UP000186894">
    <property type="component" value="Unassembled WGS sequence"/>
</dbReference>
<dbReference type="AlphaFoldDB" id="A0A1Q8ZWF4"/>
<protein>
    <recommendedName>
        <fullName evidence="13">Thiol reductant ABC exporter subunit CydC</fullName>
    </recommendedName>
</protein>
<comment type="caution">
    <text evidence="11">The sequence shown here is derived from an EMBL/GenBank/DDBJ whole genome shotgun (WGS) entry which is preliminary data.</text>
</comment>
<dbReference type="RefSeq" id="WP_075638350.1">
    <property type="nucleotide sequence ID" value="NZ_MKIM01000022.1"/>
</dbReference>
<dbReference type="GO" id="GO:0016887">
    <property type="term" value="F:ATP hydrolysis activity"/>
    <property type="evidence" value="ECO:0007669"/>
    <property type="project" value="InterPro"/>
</dbReference>
<gene>
    <name evidence="11" type="ORF">BJF95_03505</name>
</gene>
<dbReference type="InterPro" id="IPR003439">
    <property type="entry name" value="ABC_transporter-like_ATP-bd"/>
</dbReference>
<feature type="transmembrane region" description="Helical" evidence="8">
    <location>
        <begin position="139"/>
        <end position="160"/>
    </location>
</feature>
<dbReference type="GO" id="GO:0005886">
    <property type="term" value="C:plasma membrane"/>
    <property type="evidence" value="ECO:0007669"/>
    <property type="project" value="UniProtKB-SubCell"/>
</dbReference>
<name>A0A1Q8ZWF4_9HYPH</name>
<dbReference type="Pfam" id="PF00664">
    <property type="entry name" value="ABC_membrane"/>
    <property type="match status" value="1"/>
</dbReference>
<keyword evidence="12" id="KW-1185">Reference proteome</keyword>
<accession>A0A1Q8ZWF4</accession>
<dbReference type="InterPro" id="IPR011527">
    <property type="entry name" value="ABC1_TM_dom"/>
</dbReference>
<dbReference type="PROSITE" id="PS50929">
    <property type="entry name" value="ABC_TM1F"/>
    <property type="match status" value="1"/>
</dbReference>
<dbReference type="PROSITE" id="PS00211">
    <property type="entry name" value="ABC_TRANSPORTER_1"/>
    <property type="match status" value="1"/>
</dbReference>
<evidence type="ECO:0000313" key="12">
    <source>
        <dbReference type="Proteomes" id="UP000186894"/>
    </source>
</evidence>
<evidence type="ECO:0000256" key="5">
    <source>
        <dbReference type="ARBA" id="ARBA00022840"/>
    </source>
</evidence>
<dbReference type="Gene3D" id="1.20.1560.10">
    <property type="entry name" value="ABC transporter type 1, transmembrane domain"/>
    <property type="match status" value="1"/>
</dbReference>
<proteinExistence type="inferred from homology"/>
<keyword evidence="3 8" id="KW-0812">Transmembrane</keyword>
<dbReference type="OrthoDB" id="5288404at2"/>
<evidence type="ECO:0000256" key="2">
    <source>
        <dbReference type="ARBA" id="ARBA00005417"/>
    </source>
</evidence>
<feature type="transmembrane region" description="Helical" evidence="8">
    <location>
        <begin position="249"/>
        <end position="270"/>
    </location>
</feature>
<sequence length="555" mass="58903">MIRLFRLFLRIWRAHLGSLLLGTFLSVLVLFAGTALLGLSGWFITATGMAGLMGIGIAFNVFGPSAGIRALALGRAVTRYGERVLSHDATLKGLAALRGQLLAAMTKAPLRALAALRGSERLNHLTLDVDALDGLALRLIIPLTSMVVVLSGFIVLVWWLESGLVASIQAVSYLLGLTLAATLVLKNTSQPSRLAQKALQALRERYIEVLRARPELMVAGALASHSRKVLDAQDRLQHAQGKIDRFERLAGLCLSGAGTVAASASLYFGITLAQRGLIDAPMAAFGFFTALALTEVIAPVHRGLTELGRMKDAARRVDAQMHQGETLAEQAAKPAFAGNADQPVLAFSGVRYDQFGRSILNDFSLTLHAGETVALTGPSGVGKSTVLLLALGQLTPQAGHIHIAGQDVFALSEAQLFSVATLLPQRSALMSGTVMDALRLSQPNLDEAQAWKVLTAVQLANVIIDRGGLDSTLGEGGSGLSGGEQRRLVLARVLLRNPRLLLLDEPTEGLDHATAQAVLLGIRAMLPDAAILMASHQAVEKSAADRIVSLTWKQP</sequence>
<dbReference type="SUPFAM" id="SSF52540">
    <property type="entry name" value="P-loop containing nucleoside triphosphate hydrolases"/>
    <property type="match status" value="1"/>
</dbReference>